<proteinExistence type="predicted"/>
<comment type="caution">
    <text evidence="1">The sequence shown here is derived from an EMBL/GenBank/DDBJ whole genome shotgun (WGS) entry which is preliminary data.</text>
</comment>
<evidence type="ECO:0000313" key="2">
    <source>
        <dbReference type="Proteomes" id="UP000447545"/>
    </source>
</evidence>
<dbReference type="RefSeq" id="WP_155087990.1">
    <property type="nucleotide sequence ID" value="NZ_WJYA01000004.1"/>
</dbReference>
<name>A0A7K1GAJ2_9FLAO</name>
<reference evidence="1 2" key="1">
    <citation type="submission" date="2019-11" db="EMBL/GenBank/DDBJ databases">
        <title>Winogradskyella ouciana sp. nov., isolated from the hadal seawater of the Mariana Trench.</title>
        <authorList>
            <person name="Liu R."/>
        </authorList>
    </citation>
    <scope>NUCLEOTIDE SEQUENCE [LARGE SCALE GENOMIC DNA]</scope>
    <source>
        <strain evidence="1 2">ZXX205</strain>
    </source>
</reference>
<gene>
    <name evidence="1" type="ORF">F1003_04325</name>
</gene>
<evidence type="ECO:0000313" key="1">
    <source>
        <dbReference type="EMBL" id="MTE26151.1"/>
    </source>
</evidence>
<dbReference type="EMBL" id="WJYA01000004">
    <property type="protein sequence ID" value="MTE26151.1"/>
    <property type="molecule type" value="Genomic_DNA"/>
</dbReference>
<sequence>MKKLIIVLMLSSAFACKETSDGKRSELELSIEQSIVEMKIRYSAKRDLIPCQLVSIKMTKPLPSIMEN</sequence>
<keyword evidence="2" id="KW-1185">Reference proteome</keyword>
<accession>A0A7K1GAJ2</accession>
<organism evidence="1 2">
    <name type="scientific">Winogradskyella ouciana</name>
    <dbReference type="NCBI Taxonomy" id="2608631"/>
    <lineage>
        <taxon>Bacteria</taxon>
        <taxon>Pseudomonadati</taxon>
        <taxon>Bacteroidota</taxon>
        <taxon>Flavobacteriia</taxon>
        <taxon>Flavobacteriales</taxon>
        <taxon>Flavobacteriaceae</taxon>
        <taxon>Winogradskyella</taxon>
    </lineage>
</organism>
<protein>
    <recommendedName>
        <fullName evidence="3">Lipoprotein</fullName>
    </recommendedName>
</protein>
<dbReference type="AlphaFoldDB" id="A0A7K1GAJ2"/>
<evidence type="ECO:0008006" key="3">
    <source>
        <dbReference type="Google" id="ProtNLM"/>
    </source>
</evidence>
<dbReference type="Proteomes" id="UP000447545">
    <property type="component" value="Unassembled WGS sequence"/>
</dbReference>
<dbReference type="PROSITE" id="PS51257">
    <property type="entry name" value="PROKAR_LIPOPROTEIN"/>
    <property type="match status" value="1"/>
</dbReference>